<dbReference type="GeneID" id="3875480"/>
<organism evidence="1 2">
    <name type="scientific">Neurospora crassa (strain ATCC 24698 / 74-OR23-1A / CBS 708.71 / DSM 1257 / FGSC 987)</name>
    <dbReference type="NCBI Taxonomy" id="367110"/>
    <lineage>
        <taxon>Eukaryota</taxon>
        <taxon>Fungi</taxon>
        <taxon>Dikarya</taxon>
        <taxon>Ascomycota</taxon>
        <taxon>Pezizomycotina</taxon>
        <taxon>Sordariomycetes</taxon>
        <taxon>Sordariomycetidae</taxon>
        <taxon>Sordariales</taxon>
        <taxon>Sordariaceae</taxon>
        <taxon>Neurospora</taxon>
    </lineage>
</organism>
<name>Q7S3I4_NEUCR</name>
<dbReference type="Proteomes" id="UP000001805">
    <property type="component" value="Chromosome 3, Linkage Group III"/>
</dbReference>
<evidence type="ECO:0000313" key="2">
    <source>
        <dbReference type="Proteomes" id="UP000001805"/>
    </source>
</evidence>
<dbReference type="VEuPathDB" id="FungiDB:NCU08259"/>
<proteinExistence type="predicted"/>
<dbReference type="KEGG" id="ncr:NCU08259"/>
<dbReference type="EMBL" id="CM002238">
    <property type="protein sequence ID" value="EAA30113.2"/>
    <property type="molecule type" value="Genomic_DNA"/>
</dbReference>
<dbReference type="InParanoid" id="Q7S3I4"/>
<evidence type="ECO:0000313" key="1">
    <source>
        <dbReference type="EMBL" id="EAA30113.2"/>
    </source>
</evidence>
<gene>
    <name evidence="1" type="ORF">NCU08259</name>
</gene>
<reference evidence="1 2" key="1">
    <citation type="journal article" date="2003" name="Nature">
        <title>The genome sequence of the filamentous fungus Neurospora crassa.</title>
        <authorList>
            <person name="Galagan J.E."/>
            <person name="Calvo S.E."/>
            <person name="Borkovich K.A."/>
            <person name="Selker E.U."/>
            <person name="Read N.D."/>
            <person name="Jaffe D."/>
            <person name="FitzHugh W."/>
            <person name="Ma L.J."/>
            <person name="Smirnov S."/>
            <person name="Purcell S."/>
            <person name="Rehman B."/>
            <person name="Elkins T."/>
            <person name="Engels R."/>
            <person name="Wang S."/>
            <person name="Nielsen C.B."/>
            <person name="Butler J."/>
            <person name="Endrizzi M."/>
            <person name="Qui D."/>
            <person name="Ianakiev P."/>
            <person name="Bell-Pedersen D."/>
            <person name="Nelson M.A."/>
            <person name="Werner-Washburne M."/>
            <person name="Selitrennikoff C.P."/>
            <person name="Kinsey J.A."/>
            <person name="Braun E.L."/>
            <person name="Zelter A."/>
            <person name="Schulte U."/>
            <person name="Kothe G.O."/>
            <person name="Jedd G."/>
            <person name="Mewes W."/>
            <person name="Staben C."/>
            <person name="Marcotte E."/>
            <person name="Greenberg D."/>
            <person name="Roy A."/>
            <person name="Foley K."/>
            <person name="Naylor J."/>
            <person name="Stange-Thomann N."/>
            <person name="Barrett R."/>
            <person name="Gnerre S."/>
            <person name="Kamal M."/>
            <person name="Kamvysselis M."/>
            <person name="Mauceli E."/>
            <person name="Bielke C."/>
            <person name="Rudd S."/>
            <person name="Frishman D."/>
            <person name="Krystofova S."/>
            <person name="Rasmussen C."/>
            <person name="Metzenberg R.L."/>
            <person name="Perkins D.D."/>
            <person name="Kroken S."/>
            <person name="Cogoni C."/>
            <person name="Macino G."/>
            <person name="Catcheside D."/>
            <person name="Li W."/>
            <person name="Pratt R.J."/>
            <person name="Osmani S.A."/>
            <person name="DeSouza C.P."/>
            <person name="Glass L."/>
            <person name="Orbach M.J."/>
            <person name="Berglund J.A."/>
            <person name="Voelker R."/>
            <person name="Yarden O."/>
            <person name="Plamann M."/>
            <person name="Seiler S."/>
            <person name="Dunlap J."/>
            <person name="Radford A."/>
            <person name="Aramayo R."/>
            <person name="Natvig D.O."/>
            <person name="Alex L.A."/>
            <person name="Mannhaupt G."/>
            <person name="Ebbole D.J."/>
            <person name="Freitag M."/>
            <person name="Paulsen I."/>
            <person name="Sachs M.S."/>
            <person name="Lander E.S."/>
            <person name="Nusbaum C."/>
            <person name="Birren B."/>
        </authorList>
    </citation>
    <scope>NUCLEOTIDE SEQUENCE [LARGE SCALE GENOMIC DNA]</scope>
    <source>
        <strain evidence="2">ATCC 24698 / 74-OR23-1A / CBS 708.71 / DSM 1257 / FGSC 987</strain>
    </source>
</reference>
<dbReference type="HOGENOM" id="CLU_806739_0_0_1"/>
<accession>Q7S3I4</accession>
<dbReference type="PaxDb" id="5141-EFNCRP00000004743"/>
<sequence length="344" mass="37290">MCINWSKLVDVDGCIESSSQQSSTAVGIMSSVPRAAGGSLLDRRSRVRVSDAKSRLAGGGGHDLPRGLVVLRTHSRSYVLFSLWLFSVSYLYYSSCTSYADGSLVIQADNGNVACMEAFVVASVRMSYRATVGDDDSCKEVAPYSPGDSRLLEGGRCIGGVMGMHSCLAAKHSLELDGAAARKTPKSLVQVYLTRPSAPSSAAGALAALEQVNPTPIVQAAKSHQANKAGRIHPRYPLPLRQRIPPLSSSFVGCPAPCFSSRDCRRHGQAGTTIELKLTATQSLEVLTPPTYYNRSKDELRRNPPRTPNDALFLSLYPKVTYLPLRRPMLPEVWYAPPPSYIRD</sequence>
<keyword evidence="2" id="KW-1185">Reference proteome</keyword>
<protein>
    <submittedName>
        <fullName evidence="1">Uncharacterized protein</fullName>
    </submittedName>
</protein>
<dbReference type="RefSeq" id="XP_959349.2">
    <property type="nucleotide sequence ID" value="XM_954256.2"/>
</dbReference>
<dbReference type="AlphaFoldDB" id="Q7S3I4"/>